<dbReference type="Proteomes" id="UP000681720">
    <property type="component" value="Unassembled WGS sequence"/>
</dbReference>
<dbReference type="OrthoDB" id="10011386at2759"/>
<dbReference type="Proteomes" id="UP000663834">
    <property type="component" value="Unassembled WGS sequence"/>
</dbReference>
<protein>
    <submittedName>
        <fullName evidence="1">Uncharacterized protein</fullName>
    </submittedName>
</protein>
<evidence type="ECO:0000313" key="1">
    <source>
        <dbReference type="EMBL" id="CAF1522398.1"/>
    </source>
</evidence>
<organism evidence="1 3">
    <name type="scientific">Rotaria magnacalcarata</name>
    <dbReference type="NCBI Taxonomy" id="392030"/>
    <lineage>
        <taxon>Eukaryota</taxon>
        <taxon>Metazoa</taxon>
        <taxon>Spiralia</taxon>
        <taxon>Gnathifera</taxon>
        <taxon>Rotifera</taxon>
        <taxon>Eurotatoria</taxon>
        <taxon>Bdelloidea</taxon>
        <taxon>Philodinida</taxon>
        <taxon>Philodinidae</taxon>
        <taxon>Rotaria</taxon>
    </lineage>
</organism>
<evidence type="ECO:0000313" key="3">
    <source>
        <dbReference type="Proteomes" id="UP000663834"/>
    </source>
</evidence>
<accession>A0A815UGP8</accession>
<sequence>SSYKDIIGPCDDKCSTAIIIDGHQKCRRRVCKYKDVVAQTDESEKLVIGCCRSSMPQSHYCVLHYDQRQPTEKLSSIAKSYKMHSKRHQLNKRNKKKGFKEGFRATGCQTNKAKSDEYVRRCSHSFGLIACVTNCRVFTSFGEIFRSETLREILHLLFFNDPRHSNHNLLTTAALKLNRNKIVEKIFILVAGTLPPAGCYDDGCHLVKYLRNHIGKDLKATDLKATDAAQILSNIKFSVDRTHFKYHVGKWCRPM</sequence>
<name>A0A815UGP8_9BILA</name>
<gene>
    <name evidence="2" type="ORF">GIL414_LOCUS69828</name>
    <name evidence="1" type="ORF">KQP761_LOCUS15780</name>
</gene>
<proteinExistence type="predicted"/>
<comment type="caution">
    <text evidence="1">The sequence shown here is derived from an EMBL/GenBank/DDBJ whole genome shotgun (WGS) entry which is preliminary data.</text>
</comment>
<evidence type="ECO:0000313" key="2">
    <source>
        <dbReference type="EMBL" id="CAF5182544.1"/>
    </source>
</evidence>
<dbReference type="EMBL" id="CAJOBJ010330945">
    <property type="protein sequence ID" value="CAF5182544.1"/>
    <property type="molecule type" value="Genomic_DNA"/>
</dbReference>
<reference evidence="1" key="1">
    <citation type="submission" date="2021-02" db="EMBL/GenBank/DDBJ databases">
        <authorList>
            <person name="Nowell W R."/>
        </authorList>
    </citation>
    <scope>NUCLEOTIDE SEQUENCE</scope>
</reference>
<feature type="non-terminal residue" evidence="1">
    <location>
        <position position="1"/>
    </location>
</feature>
<dbReference type="AlphaFoldDB" id="A0A815UGP8"/>
<dbReference type="EMBL" id="CAJNOW010007763">
    <property type="protein sequence ID" value="CAF1522398.1"/>
    <property type="molecule type" value="Genomic_DNA"/>
</dbReference>